<feature type="compositionally biased region" description="Polar residues" evidence="1">
    <location>
        <begin position="73"/>
        <end position="82"/>
    </location>
</feature>
<accession>A0AAE0C5S4</accession>
<reference evidence="2 3" key="1">
    <citation type="journal article" date="2015" name="Genome Biol. Evol.">
        <title>Comparative Genomics of a Bacterivorous Green Alga Reveals Evolutionary Causalities and Consequences of Phago-Mixotrophic Mode of Nutrition.</title>
        <authorList>
            <person name="Burns J.A."/>
            <person name="Paasch A."/>
            <person name="Narechania A."/>
            <person name="Kim E."/>
        </authorList>
    </citation>
    <scope>NUCLEOTIDE SEQUENCE [LARGE SCALE GENOMIC DNA]</scope>
    <source>
        <strain evidence="2 3">PLY_AMNH</strain>
    </source>
</reference>
<evidence type="ECO:0000256" key="1">
    <source>
        <dbReference type="SAM" id="MobiDB-lite"/>
    </source>
</evidence>
<feature type="region of interest" description="Disordered" evidence="1">
    <location>
        <begin position="15"/>
        <end position="82"/>
    </location>
</feature>
<protein>
    <submittedName>
        <fullName evidence="2">Uncharacterized protein</fullName>
    </submittedName>
</protein>
<sequence length="82" mass="8871">MAATSTSVIELEAQLSEEADITARPQAENLRDLDLDGQDERVEDEEEPADLSASEGIGGDDWEDAADRGKISPTPQSLRKKS</sequence>
<dbReference type="EMBL" id="LGRX02028266">
    <property type="protein sequence ID" value="KAK3248268.1"/>
    <property type="molecule type" value="Genomic_DNA"/>
</dbReference>
<feature type="compositionally biased region" description="Basic and acidic residues" evidence="1">
    <location>
        <begin position="29"/>
        <end position="40"/>
    </location>
</feature>
<name>A0AAE0C5S4_9CHLO</name>
<evidence type="ECO:0000313" key="2">
    <source>
        <dbReference type="EMBL" id="KAK3248268.1"/>
    </source>
</evidence>
<comment type="caution">
    <text evidence="2">The sequence shown here is derived from an EMBL/GenBank/DDBJ whole genome shotgun (WGS) entry which is preliminary data.</text>
</comment>
<keyword evidence="3" id="KW-1185">Reference proteome</keyword>
<organism evidence="2 3">
    <name type="scientific">Cymbomonas tetramitiformis</name>
    <dbReference type="NCBI Taxonomy" id="36881"/>
    <lineage>
        <taxon>Eukaryota</taxon>
        <taxon>Viridiplantae</taxon>
        <taxon>Chlorophyta</taxon>
        <taxon>Pyramimonadophyceae</taxon>
        <taxon>Pyramimonadales</taxon>
        <taxon>Pyramimonadaceae</taxon>
        <taxon>Cymbomonas</taxon>
    </lineage>
</organism>
<proteinExistence type="predicted"/>
<dbReference type="AlphaFoldDB" id="A0AAE0C5S4"/>
<dbReference type="Proteomes" id="UP001190700">
    <property type="component" value="Unassembled WGS sequence"/>
</dbReference>
<gene>
    <name evidence="2" type="ORF">CYMTET_42261</name>
</gene>
<evidence type="ECO:0000313" key="3">
    <source>
        <dbReference type="Proteomes" id="UP001190700"/>
    </source>
</evidence>